<protein>
    <recommendedName>
        <fullName evidence="7">Type II secretion system protein GspF domain-containing protein</fullName>
    </recommendedName>
</protein>
<keyword evidence="3 6" id="KW-0812">Transmembrane</keyword>
<keyword evidence="4 6" id="KW-1133">Transmembrane helix</keyword>
<evidence type="ECO:0000256" key="4">
    <source>
        <dbReference type="ARBA" id="ARBA00022989"/>
    </source>
</evidence>
<feature type="transmembrane region" description="Helical" evidence="6">
    <location>
        <begin position="31"/>
        <end position="52"/>
    </location>
</feature>
<feature type="transmembrane region" description="Helical" evidence="6">
    <location>
        <begin position="7"/>
        <end position="25"/>
    </location>
</feature>
<proteinExistence type="predicted"/>
<dbReference type="AlphaFoldDB" id="A0A7C1E134"/>
<feature type="transmembrane region" description="Helical" evidence="6">
    <location>
        <begin position="422"/>
        <end position="444"/>
    </location>
</feature>
<feature type="transmembrane region" description="Helical" evidence="6">
    <location>
        <begin position="277"/>
        <end position="298"/>
    </location>
</feature>
<feature type="domain" description="Type II secretion system protein GspF" evidence="7">
    <location>
        <begin position="315"/>
        <end position="442"/>
    </location>
</feature>
<feature type="transmembrane region" description="Helical" evidence="6">
    <location>
        <begin position="505"/>
        <end position="531"/>
    </location>
</feature>
<dbReference type="InterPro" id="IPR018076">
    <property type="entry name" value="T2SS_GspF_dom"/>
</dbReference>
<keyword evidence="5 6" id="KW-0472">Membrane</keyword>
<dbReference type="EMBL" id="DSDY01000052">
    <property type="protein sequence ID" value="HDS10299.1"/>
    <property type="molecule type" value="Genomic_DNA"/>
</dbReference>
<sequence>MEIKDYAKYFVYVLSIFALAIFFGLTKNTLFLASAFGVGLVGFVWIFLYPFLRKRVGTISVDIDLVYLLQHMHAISTGKPARHVLFRVVGEEKAYGYYSEIFKKIYTLGKNWGYSFAEACRLVAKSVENKVLRELLGRFSAILSMGGDIELFLKTEYNTLMTEYETIYNRVVEASNIFYGIHTSLLASGVFMIANFMILIFFFGGGLTTLYTSYTIVSITMLSIAILLYVLVPKDLFENNLKPQPYIYKLADHIALAGITASIVLTILTIRRLGLTFTYAASLMASLGTSLIIAGYIAKRIDSFIEDVDMFFPVFIRSYGMHLKVTPNMAKALEPLLITELGKLKKPITNLYSRLVNGSDPQVSWRLFAAETRSELARRAVKIFIDTVENGGDPAITGASLSDHYNELARLRRRKFQIGKTFETTTYLMHGAATLIVVFIVLLVQKFSLVLSTVQAMMPAEIGIFIFTPGITEASTWVSSLFLFILAVINAFCIKRAVPSSKRVLYYYLGVLLIITSIGILAGEFLMNYMLGSAVEELFKTIGTLPT</sequence>
<feature type="transmembrane region" description="Helical" evidence="6">
    <location>
        <begin position="185"/>
        <end position="205"/>
    </location>
</feature>
<evidence type="ECO:0000256" key="3">
    <source>
        <dbReference type="ARBA" id="ARBA00022692"/>
    </source>
</evidence>
<name>A0A7C1E134_9CREN</name>
<dbReference type="GO" id="GO:0005886">
    <property type="term" value="C:plasma membrane"/>
    <property type="evidence" value="ECO:0007669"/>
    <property type="project" value="UniProtKB-SubCell"/>
</dbReference>
<gene>
    <name evidence="8" type="ORF">ENO04_01555</name>
</gene>
<comment type="subcellular location">
    <subcellularLocation>
        <location evidence="1">Cell membrane</location>
        <topology evidence="1">Multi-pass membrane protein</topology>
    </subcellularLocation>
</comment>
<feature type="transmembrane region" description="Helical" evidence="6">
    <location>
        <begin position="211"/>
        <end position="232"/>
    </location>
</feature>
<evidence type="ECO:0000256" key="2">
    <source>
        <dbReference type="ARBA" id="ARBA00022475"/>
    </source>
</evidence>
<reference evidence="8" key="1">
    <citation type="journal article" date="2020" name="mSystems">
        <title>Genome- and Community-Level Interaction Insights into Carbon Utilization and Element Cycling Functions of Hydrothermarchaeota in Hydrothermal Sediment.</title>
        <authorList>
            <person name="Zhou Z."/>
            <person name="Liu Y."/>
            <person name="Xu W."/>
            <person name="Pan J."/>
            <person name="Luo Z.H."/>
            <person name="Li M."/>
        </authorList>
    </citation>
    <scope>NUCLEOTIDE SEQUENCE [LARGE SCALE GENOMIC DNA]</scope>
    <source>
        <strain evidence="8">SpSt-123</strain>
    </source>
</reference>
<dbReference type="Pfam" id="PF00482">
    <property type="entry name" value="T2SSF"/>
    <property type="match status" value="1"/>
</dbReference>
<keyword evidence="2" id="KW-1003">Cell membrane</keyword>
<dbReference type="InterPro" id="IPR056569">
    <property type="entry name" value="ArlJ-like"/>
</dbReference>
<dbReference type="PANTHER" id="PTHR35402:SF2">
    <property type="entry name" value="FLAGELLA ACCESSORY PROTEIN J"/>
    <property type="match status" value="1"/>
</dbReference>
<organism evidence="8">
    <name type="scientific">Fervidicoccus fontis</name>
    <dbReference type="NCBI Taxonomy" id="683846"/>
    <lineage>
        <taxon>Archaea</taxon>
        <taxon>Thermoproteota</taxon>
        <taxon>Thermoprotei</taxon>
        <taxon>Fervidicoccales</taxon>
        <taxon>Fervidicoccaceae</taxon>
        <taxon>Fervidicoccus</taxon>
    </lineage>
</organism>
<evidence type="ECO:0000313" key="8">
    <source>
        <dbReference type="EMBL" id="HDS10299.1"/>
    </source>
</evidence>
<feature type="transmembrane region" description="Helical" evidence="6">
    <location>
        <begin position="464"/>
        <end position="493"/>
    </location>
</feature>
<evidence type="ECO:0000256" key="6">
    <source>
        <dbReference type="SAM" id="Phobius"/>
    </source>
</evidence>
<feature type="transmembrane region" description="Helical" evidence="6">
    <location>
        <begin position="253"/>
        <end position="271"/>
    </location>
</feature>
<accession>A0A7C1E134</accession>
<dbReference type="PANTHER" id="PTHR35402">
    <property type="entry name" value="INTEGRAL MEMBRANE PROTEIN-RELATED"/>
    <property type="match status" value="1"/>
</dbReference>
<evidence type="ECO:0000256" key="5">
    <source>
        <dbReference type="ARBA" id="ARBA00023136"/>
    </source>
</evidence>
<comment type="caution">
    <text evidence="8">The sequence shown here is derived from an EMBL/GenBank/DDBJ whole genome shotgun (WGS) entry which is preliminary data.</text>
</comment>
<evidence type="ECO:0000256" key="1">
    <source>
        <dbReference type="ARBA" id="ARBA00004651"/>
    </source>
</evidence>
<evidence type="ECO:0000259" key="7">
    <source>
        <dbReference type="Pfam" id="PF00482"/>
    </source>
</evidence>